<evidence type="ECO:0000256" key="10">
    <source>
        <dbReference type="ARBA" id="ARBA00023136"/>
    </source>
</evidence>
<comment type="subcellular location">
    <subcellularLocation>
        <location evidence="1">Mitochondrion inner membrane</location>
        <topology evidence="1">Single-pass membrane protein</topology>
    </subcellularLocation>
</comment>
<dbReference type="PANTHER" id="PTHR35268:SF1">
    <property type="entry name" value="UBIQUINOL-CYTOCHROME-C REDUCTASE COMPLEX ASSEMBLY FACTOR 4"/>
    <property type="match status" value="1"/>
</dbReference>
<protein>
    <submittedName>
        <fullName evidence="12">Uncharacterized protein</fullName>
    </submittedName>
</protein>
<dbReference type="Proteomes" id="UP000465112">
    <property type="component" value="Chromosome 21"/>
</dbReference>
<dbReference type="AlphaFoldDB" id="A0A6A5ED74"/>
<evidence type="ECO:0000256" key="3">
    <source>
        <dbReference type="ARBA" id="ARBA00022660"/>
    </source>
</evidence>
<evidence type="ECO:0000256" key="9">
    <source>
        <dbReference type="ARBA" id="ARBA00023128"/>
    </source>
</evidence>
<dbReference type="InterPro" id="IPR029160">
    <property type="entry name" value="UQCC4"/>
</dbReference>
<comment type="caution">
    <text evidence="12">The sequence shown here is derived from an EMBL/GenBank/DDBJ whole genome shotgun (WGS) entry which is preliminary data.</text>
</comment>
<evidence type="ECO:0000256" key="6">
    <source>
        <dbReference type="ARBA" id="ARBA00022792"/>
    </source>
</evidence>
<evidence type="ECO:0000313" key="12">
    <source>
        <dbReference type="EMBL" id="KAF1374014.1"/>
    </source>
</evidence>
<keyword evidence="8" id="KW-1133">Transmembrane helix</keyword>
<dbReference type="InterPro" id="IPR023248">
    <property type="entry name" value="UQCC4_vert"/>
</dbReference>
<dbReference type="PRINTS" id="PR02042">
    <property type="entry name" value="CCSMST1"/>
</dbReference>
<evidence type="ECO:0000256" key="8">
    <source>
        <dbReference type="ARBA" id="ARBA00022989"/>
    </source>
</evidence>
<evidence type="ECO:0000256" key="11">
    <source>
        <dbReference type="ARBA" id="ARBA00034713"/>
    </source>
</evidence>
<name>A0A6A5ED74_PERFL</name>
<comment type="similarity">
    <text evidence="11">Belongs to the UQCC4 family.</text>
</comment>
<evidence type="ECO:0000256" key="1">
    <source>
        <dbReference type="ARBA" id="ARBA00004434"/>
    </source>
</evidence>
<dbReference type="GO" id="GO:0005743">
    <property type="term" value="C:mitochondrial inner membrane"/>
    <property type="evidence" value="ECO:0007669"/>
    <property type="project" value="UniProtKB-SubCell"/>
</dbReference>
<keyword evidence="2" id="KW-0813">Transport</keyword>
<keyword evidence="9" id="KW-0496">Mitochondrion</keyword>
<evidence type="ECO:0000256" key="5">
    <source>
        <dbReference type="ARBA" id="ARBA00022729"/>
    </source>
</evidence>
<dbReference type="EMBL" id="VHII01000021">
    <property type="protein sequence ID" value="KAF1374014.1"/>
    <property type="molecule type" value="Genomic_DNA"/>
</dbReference>
<evidence type="ECO:0000256" key="2">
    <source>
        <dbReference type="ARBA" id="ARBA00022448"/>
    </source>
</evidence>
<keyword evidence="7" id="KW-0249">Electron transport</keyword>
<keyword evidence="10" id="KW-0472">Membrane</keyword>
<dbReference type="Pfam" id="PF15013">
    <property type="entry name" value="CCSMST1"/>
    <property type="match status" value="1"/>
</dbReference>
<sequence length="142" mass="16185">MSTTAGRVFTSLTRVAFRRGILIHKANVTPTVRLNGVRFLTLTSQRLAKSEDGDKEVNNEPIKFSTSKASHRTWKVDRSMGSQFERPWWKVLPVSLIFTGFLLWCALRGETNIDVQLEKELYEQLPGLLSDEEQDEAQDKSS</sequence>
<evidence type="ECO:0000256" key="7">
    <source>
        <dbReference type="ARBA" id="ARBA00022982"/>
    </source>
</evidence>
<keyword evidence="5" id="KW-0732">Signal</keyword>
<reference evidence="12 13" key="1">
    <citation type="submission" date="2019-06" db="EMBL/GenBank/DDBJ databases">
        <title>A chromosome-scale genome assembly of the European perch, Perca fluviatilis.</title>
        <authorList>
            <person name="Roques C."/>
            <person name="Zahm M."/>
            <person name="Cabau C."/>
            <person name="Klopp C."/>
            <person name="Bouchez O."/>
            <person name="Donnadieu C."/>
            <person name="Kuhl H."/>
            <person name="Gislard M."/>
            <person name="Guendouz S."/>
            <person name="Journot L."/>
            <person name="Haffray P."/>
            <person name="Bestin A."/>
            <person name="Morvezen R."/>
            <person name="Feron R."/>
            <person name="Wen M."/>
            <person name="Jouanno E."/>
            <person name="Herpin A."/>
            <person name="Schartl M."/>
            <person name="Postlethwait J."/>
            <person name="Schaerlinger B."/>
            <person name="Chardard D."/>
            <person name="Lecocq T."/>
            <person name="Poncet C."/>
            <person name="Jaffrelo L."/>
            <person name="Lampietro C."/>
            <person name="Guiguen Y."/>
        </authorList>
    </citation>
    <scope>NUCLEOTIDE SEQUENCE [LARGE SCALE GENOMIC DNA]</scope>
    <source>
        <tissue evidence="12">Blood</tissue>
    </source>
</reference>
<dbReference type="PANTHER" id="PTHR35268">
    <property type="entry name" value="PROTEIN CCSMST1"/>
    <property type="match status" value="1"/>
</dbReference>
<keyword evidence="13" id="KW-1185">Reference proteome</keyword>
<keyword evidence="3" id="KW-0679">Respiratory chain</keyword>
<accession>A0A6A5ED74</accession>
<keyword evidence="6" id="KW-0999">Mitochondrion inner membrane</keyword>
<proteinExistence type="inferred from homology"/>
<gene>
    <name evidence="12" type="ORF">PFLUV_G00244880</name>
</gene>
<dbReference type="OrthoDB" id="5783753at2759"/>
<organism evidence="12 13">
    <name type="scientific">Perca fluviatilis</name>
    <name type="common">European perch</name>
    <dbReference type="NCBI Taxonomy" id="8168"/>
    <lineage>
        <taxon>Eukaryota</taxon>
        <taxon>Metazoa</taxon>
        <taxon>Chordata</taxon>
        <taxon>Craniata</taxon>
        <taxon>Vertebrata</taxon>
        <taxon>Euteleostomi</taxon>
        <taxon>Actinopterygii</taxon>
        <taxon>Neopterygii</taxon>
        <taxon>Teleostei</taxon>
        <taxon>Neoteleostei</taxon>
        <taxon>Acanthomorphata</taxon>
        <taxon>Eupercaria</taxon>
        <taxon>Perciformes</taxon>
        <taxon>Percoidei</taxon>
        <taxon>Percidae</taxon>
        <taxon>Percinae</taxon>
        <taxon>Perca</taxon>
    </lineage>
</organism>
<keyword evidence="4" id="KW-0812">Transmembrane</keyword>
<evidence type="ECO:0000313" key="13">
    <source>
        <dbReference type="Proteomes" id="UP000465112"/>
    </source>
</evidence>
<evidence type="ECO:0000256" key="4">
    <source>
        <dbReference type="ARBA" id="ARBA00022692"/>
    </source>
</evidence>